<dbReference type="PROSITE" id="PS51352">
    <property type="entry name" value="THIOREDOXIN_2"/>
    <property type="match status" value="1"/>
</dbReference>
<keyword evidence="5" id="KW-1185">Reference proteome</keyword>
<gene>
    <name evidence="4" type="ORF">TTHT_0998</name>
</gene>
<protein>
    <submittedName>
        <fullName evidence="4">Protein disulfide-isomerase</fullName>
        <ecNumber evidence="4">5.3.4.1</ecNumber>
    </submittedName>
</protein>
<dbReference type="PANTHER" id="PTHR15337:SF11">
    <property type="entry name" value="THIOREDOXIN DOMAIN-CONTAINING PROTEIN"/>
    <property type="match status" value="1"/>
</dbReference>
<evidence type="ECO:0000313" key="4">
    <source>
        <dbReference type="EMBL" id="BBB32540.1"/>
    </source>
</evidence>
<dbReference type="AlphaFoldDB" id="A0A7R6PXI2"/>
<dbReference type="InterPro" id="IPR013766">
    <property type="entry name" value="Thioredoxin_domain"/>
</dbReference>
<dbReference type="InterPro" id="IPR051099">
    <property type="entry name" value="AGR/TXD"/>
</dbReference>
<organism evidence="4 5">
    <name type="scientific">Thermotomaculum hydrothermale</name>
    <dbReference type="NCBI Taxonomy" id="981385"/>
    <lineage>
        <taxon>Bacteria</taxon>
        <taxon>Pseudomonadati</taxon>
        <taxon>Acidobacteriota</taxon>
        <taxon>Holophagae</taxon>
        <taxon>Thermotomaculales</taxon>
        <taxon>Thermotomaculaceae</taxon>
        <taxon>Thermotomaculum</taxon>
    </lineage>
</organism>
<evidence type="ECO:0000256" key="2">
    <source>
        <dbReference type="SAM" id="SignalP"/>
    </source>
</evidence>
<dbReference type="Gene3D" id="3.40.30.10">
    <property type="entry name" value="Glutaredoxin"/>
    <property type="match status" value="1"/>
</dbReference>
<dbReference type="InterPro" id="IPR036249">
    <property type="entry name" value="Thioredoxin-like_sf"/>
</dbReference>
<dbReference type="EC" id="5.3.4.1" evidence="4"/>
<dbReference type="KEGG" id="thyd:TTHT_0998"/>
<accession>A0A7R6PXI2</accession>
<sequence>MAMKNFKLLIFSFLVLLSVSNFCCNAAQSEKGNILTKGYEPGKWTMDIQAAREYAKEHNLPIFLNFTGSDWCVWCQLMEKRVFSKDEFYKKTKDKIVLVWIDFPRNRDLVPDEYRERNRKLADAFGIRGFPTYVILGPDGEELGRLGASRDANVRLFLGQLFRLINKK</sequence>
<evidence type="ECO:0000259" key="3">
    <source>
        <dbReference type="PROSITE" id="PS51352"/>
    </source>
</evidence>
<keyword evidence="1 2" id="KW-0732">Signal</keyword>
<name>A0A7R6PXI2_9BACT</name>
<feature type="chain" id="PRO_5032996172" evidence="2">
    <location>
        <begin position="27"/>
        <end position="168"/>
    </location>
</feature>
<dbReference type="EMBL" id="AP017470">
    <property type="protein sequence ID" value="BBB32540.1"/>
    <property type="molecule type" value="Genomic_DNA"/>
</dbReference>
<dbReference type="SUPFAM" id="SSF52833">
    <property type="entry name" value="Thioredoxin-like"/>
    <property type="match status" value="1"/>
</dbReference>
<proteinExistence type="predicted"/>
<keyword evidence="4" id="KW-0413">Isomerase</keyword>
<dbReference type="Pfam" id="PF13899">
    <property type="entry name" value="Thioredoxin_7"/>
    <property type="match status" value="1"/>
</dbReference>
<dbReference type="Proteomes" id="UP000595564">
    <property type="component" value="Chromosome"/>
</dbReference>
<feature type="domain" description="Thioredoxin" evidence="3">
    <location>
        <begin position="13"/>
        <end position="163"/>
    </location>
</feature>
<evidence type="ECO:0000313" key="5">
    <source>
        <dbReference type="Proteomes" id="UP000595564"/>
    </source>
</evidence>
<evidence type="ECO:0000256" key="1">
    <source>
        <dbReference type="ARBA" id="ARBA00022729"/>
    </source>
</evidence>
<reference evidence="4 5" key="1">
    <citation type="journal article" date="2012" name="Extremophiles">
        <title>Thermotomaculum hydrothermale gen. nov., sp. nov., a novel heterotrophic thermophile within the phylum Acidobacteria from a deep-sea hydrothermal vent chimney in the Southern Okinawa Trough.</title>
        <authorList>
            <person name="Izumi H."/>
            <person name="Nunoura T."/>
            <person name="Miyazaki M."/>
            <person name="Mino S."/>
            <person name="Toki T."/>
            <person name="Takai K."/>
            <person name="Sako Y."/>
            <person name="Sawabe T."/>
            <person name="Nakagawa S."/>
        </authorList>
    </citation>
    <scope>NUCLEOTIDE SEQUENCE [LARGE SCALE GENOMIC DNA]</scope>
    <source>
        <strain evidence="4 5">AC55</strain>
    </source>
</reference>
<feature type="signal peptide" evidence="2">
    <location>
        <begin position="1"/>
        <end position="26"/>
    </location>
</feature>
<dbReference type="PANTHER" id="PTHR15337">
    <property type="entry name" value="ANTERIOR GRADIENT PROTEIN-RELATED"/>
    <property type="match status" value="1"/>
</dbReference>
<dbReference type="GO" id="GO:0003756">
    <property type="term" value="F:protein disulfide isomerase activity"/>
    <property type="evidence" value="ECO:0007669"/>
    <property type="project" value="UniProtKB-EC"/>
</dbReference>